<feature type="region of interest" description="Disordered" evidence="1">
    <location>
        <begin position="131"/>
        <end position="162"/>
    </location>
</feature>
<accession>A0A1E8CGB8</accession>
<dbReference type="RefSeq" id="WP_070118566.1">
    <property type="nucleotide sequence ID" value="NZ_MASR01000002.1"/>
</dbReference>
<dbReference type="InterPro" id="IPR024410">
    <property type="entry name" value="Phage_TAC_12"/>
</dbReference>
<sequence>MNVEQLIASGAVRPTELIKKEITWARIDESSGDELVDVFDVHVRRLAYIDQERMLRMAFRSSRDASDDDEDAVQPAQHDSTTAALICVAIRLGDDASEELTYDQARQLEPNLARAMLDAINLVNPTPVKKKALARGSSLARAGAKRGRGKNSPRGQAKSKSS</sequence>
<organism evidence="2 3">
    <name type="scientific">Pseudohongiella acticola</name>
    <dbReference type="NCBI Taxonomy" id="1524254"/>
    <lineage>
        <taxon>Bacteria</taxon>
        <taxon>Pseudomonadati</taxon>
        <taxon>Pseudomonadota</taxon>
        <taxon>Gammaproteobacteria</taxon>
        <taxon>Pseudomonadales</taxon>
        <taxon>Pseudohongiellaceae</taxon>
        <taxon>Pseudohongiella</taxon>
    </lineage>
</organism>
<dbReference type="OrthoDB" id="6925487at2"/>
<proteinExistence type="predicted"/>
<dbReference type="Pfam" id="PF16459">
    <property type="entry name" value="Phage_TAC_13"/>
    <property type="match status" value="1"/>
</dbReference>
<evidence type="ECO:0000313" key="2">
    <source>
        <dbReference type="EMBL" id="OFE11379.1"/>
    </source>
</evidence>
<reference evidence="3" key="1">
    <citation type="submission" date="2016-07" db="EMBL/GenBank/DDBJ databases">
        <authorList>
            <person name="Florea S."/>
            <person name="Webb J.S."/>
            <person name="Jaromczyk J."/>
            <person name="Schardl C.L."/>
        </authorList>
    </citation>
    <scope>NUCLEOTIDE SEQUENCE [LARGE SCALE GENOMIC DNA]</scope>
    <source>
        <strain evidence="3">KCTC 42131</strain>
    </source>
</reference>
<dbReference type="Proteomes" id="UP000175669">
    <property type="component" value="Unassembled WGS sequence"/>
</dbReference>
<evidence type="ECO:0000256" key="1">
    <source>
        <dbReference type="SAM" id="MobiDB-lite"/>
    </source>
</evidence>
<evidence type="ECO:0000313" key="3">
    <source>
        <dbReference type="Proteomes" id="UP000175669"/>
    </source>
</evidence>
<name>A0A1E8CGB8_9GAMM</name>
<evidence type="ECO:0008006" key="4">
    <source>
        <dbReference type="Google" id="ProtNLM"/>
    </source>
</evidence>
<dbReference type="STRING" id="1524254.PHACT_12540"/>
<dbReference type="EMBL" id="MASR01000002">
    <property type="protein sequence ID" value="OFE11379.1"/>
    <property type="molecule type" value="Genomic_DNA"/>
</dbReference>
<keyword evidence="3" id="KW-1185">Reference proteome</keyword>
<protein>
    <recommendedName>
        <fullName evidence="4">Tail assembly chaperone</fullName>
    </recommendedName>
</protein>
<gene>
    <name evidence="2" type="ORF">PHACT_12540</name>
</gene>
<comment type="caution">
    <text evidence="2">The sequence shown here is derived from an EMBL/GenBank/DDBJ whole genome shotgun (WGS) entry which is preliminary data.</text>
</comment>
<dbReference type="AlphaFoldDB" id="A0A1E8CGB8"/>